<feature type="domain" description="Tubulin/FtsZ GTPase" evidence="7">
    <location>
        <begin position="3"/>
        <end position="77"/>
    </location>
</feature>
<dbReference type="PANTHER" id="PTHR11588">
    <property type="entry name" value="TUBULIN"/>
    <property type="match status" value="1"/>
</dbReference>
<comment type="similarity">
    <text evidence="1">Belongs to the tubulin family.</text>
</comment>
<keyword evidence="4" id="KW-0378">Hydrolase</keyword>
<evidence type="ECO:0000256" key="1">
    <source>
        <dbReference type="ARBA" id="ARBA00009636"/>
    </source>
</evidence>
<keyword evidence="2" id="KW-0493">Microtubule</keyword>
<keyword evidence="3" id="KW-0547">Nucleotide-binding</keyword>
<comment type="catalytic activity">
    <reaction evidence="6">
        <text>GTP + H2O = GDP + phosphate + H(+)</text>
        <dbReference type="Rhea" id="RHEA:19669"/>
        <dbReference type="ChEBI" id="CHEBI:15377"/>
        <dbReference type="ChEBI" id="CHEBI:15378"/>
        <dbReference type="ChEBI" id="CHEBI:37565"/>
        <dbReference type="ChEBI" id="CHEBI:43474"/>
        <dbReference type="ChEBI" id="CHEBI:58189"/>
    </reaction>
    <physiologicalReaction direction="left-to-right" evidence="6">
        <dbReference type="Rhea" id="RHEA:19670"/>
    </physiologicalReaction>
</comment>
<evidence type="ECO:0000313" key="9">
    <source>
        <dbReference type="WBParaSite" id="TREG1_34130.1"/>
    </source>
</evidence>
<dbReference type="Gene3D" id="3.40.50.1440">
    <property type="entry name" value="Tubulin/FtsZ, GTPase domain"/>
    <property type="match status" value="1"/>
</dbReference>
<dbReference type="SUPFAM" id="SSF52490">
    <property type="entry name" value="Tubulin nucleotide-binding domain-like"/>
    <property type="match status" value="1"/>
</dbReference>
<organism evidence="8 9">
    <name type="scientific">Trichobilharzia regenti</name>
    <name type="common">Nasal bird schistosome</name>
    <dbReference type="NCBI Taxonomy" id="157069"/>
    <lineage>
        <taxon>Eukaryota</taxon>
        <taxon>Metazoa</taxon>
        <taxon>Spiralia</taxon>
        <taxon>Lophotrochozoa</taxon>
        <taxon>Platyhelminthes</taxon>
        <taxon>Trematoda</taxon>
        <taxon>Digenea</taxon>
        <taxon>Strigeidida</taxon>
        <taxon>Schistosomatoidea</taxon>
        <taxon>Schistosomatidae</taxon>
        <taxon>Trichobilharzia</taxon>
    </lineage>
</organism>
<dbReference type="GO" id="GO:0005525">
    <property type="term" value="F:GTP binding"/>
    <property type="evidence" value="ECO:0007669"/>
    <property type="project" value="UniProtKB-KW"/>
</dbReference>
<dbReference type="GO" id="GO:0005874">
    <property type="term" value="C:microtubule"/>
    <property type="evidence" value="ECO:0007669"/>
    <property type="project" value="UniProtKB-KW"/>
</dbReference>
<dbReference type="InterPro" id="IPR002452">
    <property type="entry name" value="Alpha_tubulin"/>
</dbReference>
<keyword evidence="5" id="KW-0342">GTP-binding</keyword>
<dbReference type="InterPro" id="IPR000217">
    <property type="entry name" value="Tubulin"/>
</dbReference>
<reference evidence="9" key="2">
    <citation type="submission" date="2023-11" db="UniProtKB">
        <authorList>
            <consortium name="WormBaseParasite"/>
        </authorList>
    </citation>
    <scope>IDENTIFICATION</scope>
</reference>
<dbReference type="PRINTS" id="PR01161">
    <property type="entry name" value="TUBULIN"/>
</dbReference>
<keyword evidence="8" id="KW-1185">Reference proteome</keyword>
<name>A0AA85JSP4_TRIRE</name>
<evidence type="ECO:0000256" key="5">
    <source>
        <dbReference type="ARBA" id="ARBA00023134"/>
    </source>
</evidence>
<proteinExistence type="inferred from homology"/>
<dbReference type="Proteomes" id="UP000050795">
    <property type="component" value="Unassembled WGS sequence"/>
</dbReference>
<dbReference type="PRINTS" id="PR01162">
    <property type="entry name" value="ALPHATUBULIN"/>
</dbReference>
<accession>A0AA85JSP4</accession>
<dbReference type="InterPro" id="IPR036525">
    <property type="entry name" value="Tubulin/FtsZ_GTPase_sf"/>
</dbReference>
<evidence type="ECO:0000256" key="4">
    <source>
        <dbReference type="ARBA" id="ARBA00022801"/>
    </source>
</evidence>
<evidence type="ECO:0000256" key="2">
    <source>
        <dbReference type="ARBA" id="ARBA00022701"/>
    </source>
</evidence>
<protein>
    <recommendedName>
        <fullName evidence="7">Tubulin/FtsZ GTPase domain-containing protein</fullName>
    </recommendedName>
</protein>
<reference evidence="8" key="1">
    <citation type="submission" date="2022-06" db="EMBL/GenBank/DDBJ databases">
        <authorList>
            <person name="Berger JAMES D."/>
            <person name="Berger JAMES D."/>
        </authorList>
    </citation>
    <scope>NUCLEOTIDE SEQUENCE [LARGE SCALE GENOMIC DNA]</scope>
</reference>
<sequence>MHEIISIHVGQCGIQLGNACWELFCLEHGVKPDGLMKHPPADELYTTFFSEASKNKYIPRSIFVDLEPTVGDEVRTEDINDDSNTGYHIAKYINTNQ</sequence>
<dbReference type="InterPro" id="IPR003008">
    <property type="entry name" value="Tubulin_FtsZ_GTPase"/>
</dbReference>
<dbReference type="GO" id="GO:0007017">
    <property type="term" value="P:microtubule-based process"/>
    <property type="evidence" value="ECO:0007669"/>
    <property type="project" value="InterPro"/>
</dbReference>
<evidence type="ECO:0000256" key="6">
    <source>
        <dbReference type="ARBA" id="ARBA00049117"/>
    </source>
</evidence>
<dbReference type="GO" id="GO:0005200">
    <property type="term" value="F:structural constituent of cytoskeleton"/>
    <property type="evidence" value="ECO:0007669"/>
    <property type="project" value="InterPro"/>
</dbReference>
<dbReference type="WBParaSite" id="TREG1_34130.1">
    <property type="protein sequence ID" value="TREG1_34130.1"/>
    <property type="gene ID" value="TREG1_34130"/>
</dbReference>
<dbReference type="GO" id="GO:0016787">
    <property type="term" value="F:hydrolase activity"/>
    <property type="evidence" value="ECO:0007669"/>
    <property type="project" value="UniProtKB-KW"/>
</dbReference>
<evidence type="ECO:0000256" key="3">
    <source>
        <dbReference type="ARBA" id="ARBA00022741"/>
    </source>
</evidence>
<dbReference type="AlphaFoldDB" id="A0AA85JSP4"/>
<dbReference type="Pfam" id="PF00091">
    <property type="entry name" value="Tubulin"/>
    <property type="match status" value="1"/>
</dbReference>
<evidence type="ECO:0000259" key="7">
    <source>
        <dbReference type="Pfam" id="PF00091"/>
    </source>
</evidence>
<evidence type="ECO:0000313" key="8">
    <source>
        <dbReference type="Proteomes" id="UP000050795"/>
    </source>
</evidence>